<accession>A6IN47</accession>
<evidence type="ECO:0000313" key="2">
    <source>
        <dbReference type="Proteomes" id="UP000234681"/>
    </source>
</evidence>
<sequence>MKSDYQCVTLTKSDYQCVCLLYQFPRILSPRTGCYFAHSTSSV</sequence>
<reference evidence="1 2" key="1">
    <citation type="submission" date="2005-09" db="EMBL/GenBank/DDBJ databases">
        <authorList>
            <person name="Mural R.J."/>
            <person name="Li P.W."/>
            <person name="Adams M.D."/>
            <person name="Amanatides P.G."/>
            <person name="Baden-Tillson H."/>
            <person name="Barnstead M."/>
            <person name="Chin S.H."/>
            <person name="Dew I."/>
            <person name="Evans C.A."/>
            <person name="Ferriera S."/>
            <person name="Flanigan M."/>
            <person name="Fosler C."/>
            <person name="Glodek A."/>
            <person name="Gu Z."/>
            <person name="Holt R.A."/>
            <person name="Jennings D."/>
            <person name="Kraft C.L."/>
            <person name="Lu F."/>
            <person name="Nguyen T."/>
            <person name="Nusskern D.R."/>
            <person name="Pfannkoch C.M."/>
            <person name="Sitter C."/>
            <person name="Sutton G.G."/>
            <person name="Venter J.C."/>
            <person name="Wang Z."/>
            <person name="Woodage T."/>
            <person name="Zheng X.H."/>
            <person name="Zhong F."/>
        </authorList>
    </citation>
    <scope>NUCLEOTIDE SEQUENCE [LARGE SCALE GENOMIC DNA]</scope>
    <source>
        <strain>BN</strain>
        <strain evidence="2">Sprague-Dawley</strain>
    </source>
</reference>
<evidence type="ECO:0000313" key="1">
    <source>
        <dbReference type="EMBL" id="EDM01392.1"/>
    </source>
</evidence>
<name>A6IN47_RAT</name>
<dbReference type="EMBL" id="CH473964">
    <property type="protein sequence ID" value="EDM01392.1"/>
    <property type="molecule type" value="Genomic_DNA"/>
</dbReference>
<dbReference type="Proteomes" id="UP000234681">
    <property type="component" value="Chromosome 4"/>
</dbReference>
<dbReference type="AlphaFoldDB" id="A6IN47"/>
<proteinExistence type="predicted"/>
<gene>
    <name evidence="1" type="ORF">rCG_29974</name>
</gene>
<protein>
    <submittedName>
        <fullName evidence="1">RCG29974</fullName>
    </submittedName>
</protein>
<organism evidence="1 2">
    <name type="scientific">Rattus norvegicus</name>
    <name type="common">Rat</name>
    <dbReference type="NCBI Taxonomy" id="10116"/>
    <lineage>
        <taxon>Eukaryota</taxon>
        <taxon>Metazoa</taxon>
        <taxon>Chordata</taxon>
        <taxon>Craniata</taxon>
        <taxon>Vertebrata</taxon>
        <taxon>Euteleostomi</taxon>
        <taxon>Mammalia</taxon>
        <taxon>Eutheria</taxon>
        <taxon>Euarchontoglires</taxon>
        <taxon>Glires</taxon>
        <taxon>Rodentia</taxon>
        <taxon>Myomorpha</taxon>
        <taxon>Muroidea</taxon>
        <taxon>Muridae</taxon>
        <taxon>Murinae</taxon>
        <taxon>Rattus</taxon>
    </lineage>
</organism>